<dbReference type="GO" id="GO:0009252">
    <property type="term" value="P:peptidoglycan biosynthetic process"/>
    <property type="evidence" value="ECO:0007669"/>
    <property type="project" value="UniProtKB-UniRule"/>
</dbReference>
<evidence type="ECO:0000256" key="3">
    <source>
        <dbReference type="ARBA" id="ARBA00022490"/>
    </source>
</evidence>
<sequence length="532" mass="60374">MAHRPKVEGVHFYIAGAAKSGIAAAKILKKHGANVFVTEENLISKNIENELISQKIPYEYGFHSIEKIKNNCDILVLSPGIPLNKEISITCKKNNIPIVSEIEVASWFLPENCIIVGITGTNGKSTTTHYAAQLFERAEYKSISCGNIGTSMSQAIYDNQSIEILSVELSSYQLETTYSMRPMCTVFLNLQNDHLGRYENIEEYIKAKWRLILLTHDSGIAIIDKNVIKTAVNMGLSLPRARIILIESSNQKQFDNILNTPIKARREYDIRNQISFGKILPYAIYHDLKKLPVSELMSENEFESAYAKYDNKDNSIHIFLKLKNSTKTWEIRNPCIPGEHNMINILCASIMAMHLGIDDNIILSQWELETSEYTHLQHRLEYISPKFKTFIDSNGNEKEILIINDSKSTNVESTLVALKSFQRPMHLLLGGMPKGDNYLPIGLFFRQYLSKIYPFGKASENIQHDLKAYKNKISPSSENMLAAADLALNEANDGDIILLSPACSSFDEFRNFEHRGNVFREWAFSCLKENKK</sequence>
<comment type="subcellular location">
    <subcellularLocation>
        <location evidence="1 7">Cytoplasm</location>
    </subcellularLocation>
</comment>
<keyword evidence="7" id="KW-0573">Peptidoglycan synthesis</keyword>
<evidence type="ECO:0000313" key="9">
    <source>
        <dbReference type="EMBL" id="BBH51651.1"/>
    </source>
</evidence>
<dbReference type="InterPro" id="IPR005762">
    <property type="entry name" value="MurD"/>
</dbReference>
<keyword evidence="10" id="KW-1185">Reference proteome</keyword>
<dbReference type="GO" id="GO:0051301">
    <property type="term" value="P:cell division"/>
    <property type="evidence" value="ECO:0007669"/>
    <property type="project" value="UniProtKB-KW"/>
</dbReference>
<dbReference type="OrthoDB" id="5287865at2"/>
<dbReference type="AlphaFoldDB" id="A0A4P2VGE0"/>
<keyword evidence="4 7" id="KW-0436">Ligase</keyword>
<evidence type="ECO:0000256" key="6">
    <source>
        <dbReference type="ARBA" id="ARBA00022840"/>
    </source>
</evidence>
<evidence type="ECO:0000256" key="2">
    <source>
        <dbReference type="ARBA" id="ARBA00004752"/>
    </source>
</evidence>
<dbReference type="KEGG" id="sbf:JCM31447_00680"/>
<dbReference type="EC" id="6.3.2.9" evidence="7"/>
<evidence type="ECO:0000256" key="7">
    <source>
        <dbReference type="HAMAP-Rule" id="MF_00639"/>
    </source>
</evidence>
<dbReference type="GO" id="GO:0008360">
    <property type="term" value="P:regulation of cell shape"/>
    <property type="evidence" value="ECO:0007669"/>
    <property type="project" value="UniProtKB-KW"/>
</dbReference>
<dbReference type="GO" id="GO:0005524">
    <property type="term" value="F:ATP binding"/>
    <property type="evidence" value="ECO:0007669"/>
    <property type="project" value="UniProtKB-UniRule"/>
</dbReference>
<keyword evidence="7" id="KW-0132">Cell division</keyword>
<keyword evidence="6 7" id="KW-0067">ATP-binding</keyword>
<dbReference type="InterPro" id="IPR036565">
    <property type="entry name" value="Mur-like_cat_sf"/>
</dbReference>
<dbReference type="HAMAP" id="MF_00639">
    <property type="entry name" value="MurD"/>
    <property type="match status" value="1"/>
</dbReference>
<keyword evidence="7" id="KW-0131">Cell cycle</keyword>
<keyword evidence="5 7" id="KW-0547">Nucleotide-binding</keyword>
<dbReference type="UniPathway" id="UPA00219"/>
<feature type="domain" description="Mur ligase central" evidence="8">
    <location>
        <begin position="118"/>
        <end position="226"/>
    </location>
</feature>
<keyword evidence="3 7" id="KW-0963">Cytoplasm</keyword>
<dbReference type="Gene3D" id="3.40.50.720">
    <property type="entry name" value="NAD(P)-binding Rossmann-like Domain"/>
    <property type="match status" value="1"/>
</dbReference>
<protein>
    <recommendedName>
        <fullName evidence="7">UDP-N-acetylmuramoylalanine--D-glutamate ligase</fullName>
        <ecNumber evidence="7">6.3.2.9</ecNumber>
    </recommendedName>
    <alternativeName>
        <fullName evidence="7">D-glutamic acid-adding enzyme</fullName>
    </alternativeName>
    <alternativeName>
        <fullName evidence="7">UDP-N-acetylmuramoyl-L-alanyl-D-glutamate synthetase</fullName>
    </alternativeName>
</protein>
<dbReference type="GO" id="GO:0008764">
    <property type="term" value="F:UDP-N-acetylmuramoylalanine-D-glutamate ligase activity"/>
    <property type="evidence" value="ECO:0007669"/>
    <property type="project" value="UniProtKB-UniRule"/>
</dbReference>
<dbReference type="Gene3D" id="3.90.190.20">
    <property type="entry name" value="Mur ligase, C-terminal domain"/>
    <property type="match status" value="1"/>
</dbReference>
<evidence type="ECO:0000259" key="8">
    <source>
        <dbReference type="Pfam" id="PF08245"/>
    </source>
</evidence>
<organism evidence="9 10">
    <name type="scientific">Fluviispira sanaruensis</name>
    <dbReference type="NCBI Taxonomy" id="2493639"/>
    <lineage>
        <taxon>Bacteria</taxon>
        <taxon>Pseudomonadati</taxon>
        <taxon>Bdellovibrionota</taxon>
        <taxon>Oligoflexia</taxon>
        <taxon>Silvanigrellales</taxon>
        <taxon>Silvanigrellaceae</taxon>
        <taxon>Fluviispira</taxon>
    </lineage>
</organism>
<dbReference type="EMBL" id="AP019368">
    <property type="protein sequence ID" value="BBH51651.1"/>
    <property type="molecule type" value="Genomic_DNA"/>
</dbReference>
<comment type="pathway">
    <text evidence="2 7">Cell wall biogenesis; peptidoglycan biosynthesis.</text>
</comment>
<name>A0A4P2VGE0_FLUSA</name>
<accession>A0A4P2VGE0</accession>
<dbReference type="SUPFAM" id="SSF53244">
    <property type="entry name" value="MurD-like peptide ligases, peptide-binding domain"/>
    <property type="match status" value="1"/>
</dbReference>
<dbReference type="Pfam" id="PF08245">
    <property type="entry name" value="Mur_ligase_M"/>
    <property type="match status" value="1"/>
</dbReference>
<proteinExistence type="inferred from homology"/>
<reference evidence="9 10" key="1">
    <citation type="submission" date="2018-12" db="EMBL/GenBank/DDBJ databases">
        <title>Rubrispira sanarue gen. nov., sp., nov., a member of the order Silvanigrellales, isolated from a brackish lake in Hamamatsu Japan.</title>
        <authorList>
            <person name="Maejima Y."/>
            <person name="Iino T."/>
            <person name="Muraguchi Y."/>
            <person name="Fukuda K."/>
            <person name="Nojiri H."/>
            <person name="Ohkuma M."/>
            <person name="Moriuchi R."/>
            <person name="Dohra H."/>
            <person name="Kimbara K."/>
            <person name="Shintani M."/>
        </authorList>
    </citation>
    <scope>NUCLEOTIDE SEQUENCE [LARGE SCALE GENOMIC DNA]</scope>
    <source>
        <strain evidence="9 10">RF1110005</strain>
    </source>
</reference>
<dbReference type="RefSeq" id="WP_130605402.1">
    <property type="nucleotide sequence ID" value="NZ_AP019368.1"/>
</dbReference>
<comment type="similarity">
    <text evidence="7">Belongs to the MurCDEF family.</text>
</comment>
<dbReference type="PANTHER" id="PTHR43692:SF1">
    <property type="entry name" value="UDP-N-ACETYLMURAMOYLALANINE--D-GLUTAMATE LIGASE"/>
    <property type="match status" value="1"/>
</dbReference>
<evidence type="ECO:0000256" key="5">
    <source>
        <dbReference type="ARBA" id="ARBA00022741"/>
    </source>
</evidence>
<gene>
    <name evidence="7" type="primary">murD</name>
    <name evidence="9" type="ORF">JCM31447_00680</name>
</gene>
<dbReference type="GO" id="GO:0071555">
    <property type="term" value="P:cell wall organization"/>
    <property type="evidence" value="ECO:0007669"/>
    <property type="project" value="UniProtKB-KW"/>
</dbReference>
<keyword evidence="7" id="KW-0133">Cell shape</keyword>
<feature type="binding site" evidence="7">
    <location>
        <begin position="120"/>
        <end position="126"/>
    </location>
    <ligand>
        <name>ATP</name>
        <dbReference type="ChEBI" id="CHEBI:30616"/>
    </ligand>
</feature>
<dbReference type="Pfam" id="PF21377">
    <property type="entry name" value="MurD_N"/>
    <property type="match status" value="1"/>
</dbReference>
<comment type="catalytic activity">
    <reaction evidence="7">
        <text>UDP-N-acetyl-alpha-D-muramoyl-L-alanine + D-glutamate + ATP = UDP-N-acetyl-alpha-D-muramoyl-L-alanyl-D-glutamate + ADP + phosphate + H(+)</text>
        <dbReference type="Rhea" id="RHEA:16429"/>
        <dbReference type="ChEBI" id="CHEBI:15378"/>
        <dbReference type="ChEBI" id="CHEBI:29986"/>
        <dbReference type="ChEBI" id="CHEBI:30616"/>
        <dbReference type="ChEBI" id="CHEBI:43474"/>
        <dbReference type="ChEBI" id="CHEBI:83898"/>
        <dbReference type="ChEBI" id="CHEBI:83900"/>
        <dbReference type="ChEBI" id="CHEBI:456216"/>
        <dbReference type="EC" id="6.3.2.9"/>
    </reaction>
</comment>
<dbReference type="Proteomes" id="UP000291236">
    <property type="component" value="Chromosome"/>
</dbReference>
<dbReference type="SUPFAM" id="SSF51984">
    <property type="entry name" value="MurCD N-terminal domain"/>
    <property type="match status" value="1"/>
</dbReference>
<dbReference type="GO" id="GO:0005737">
    <property type="term" value="C:cytoplasm"/>
    <property type="evidence" value="ECO:0007669"/>
    <property type="project" value="UniProtKB-SubCell"/>
</dbReference>
<dbReference type="Gene3D" id="3.40.1190.10">
    <property type="entry name" value="Mur-like, catalytic domain"/>
    <property type="match status" value="1"/>
</dbReference>
<evidence type="ECO:0000256" key="1">
    <source>
        <dbReference type="ARBA" id="ARBA00004496"/>
    </source>
</evidence>
<dbReference type="InterPro" id="IPR036615">
    <property type="entry name" value="Mur_ligase_C_dom_sf"/>
</dbReference>
<comment type="function">
    <text evidence="7">Cell wall formation. Catalyzes the addition of glutamate to the nucleotide precursor UDP-N-acetylmuramoyl-L-alanine (UMA).</text>
</comment>
<dbReference type="PANTHER" id="PTHR43692">
    <property type="entry name" value="UDP-N-ACETYLMURAMOYLALANINE--D-GLUTAMATE LIGASE"/>
    <property type="match status" value="1"/>
</dbReference>
<evidence type="ECO:0000256" key="4">
    <source>
        <dbReference type="ARBA" id="ARBA00022598"/>
    </source>
</evidence>
<dbReference type="InterPro" id="IPR013221">
    <property type="entry name" value="Mur_ligase_cen"/>
</dbReference>
<keyword evidence="7" id="KW-0961">Cell wall biogenesis/degradation</keyword>
<evidence type="ECO:0000313" key="10">
    <source>
        <dbReference type="Proteomes" id="UP000291236"/>
    </source>
</evidence>
<dbReference type="SUPFAM" id="SSF53623">
    <property type="entry name" value="MurD-like peptide ligases, catalytic domain"/>
    <property type="match status" value="1"/>
</dbReference>